<evidence type="ECO:0000313" key="2">
    <source>
        <dbReference type="Proteomes" id="UP000276133"/>
    </source>
</evidence>
<dbReference type="AlphaFoldDB" id="A0A3M7QP62"/>
<proteinExistence type="predicted"/>
<protein>
    <submittedName>
        <fullName evidence="1">Uncharacterized protein</fullName>
    </submittedName>
</protein>
<dbReference type="Proteomes" id="UP000276133">
    <property type="component" value="Unassembled WGS sequence"/>
</dbReference>
<comment type="caution">
    <text evidence="1">The sequence shown here is derived from an EMBL/GenBank/DDBJ whole genome shotgun (WGS) entry which is preliminary data.</text>
</comment>
<organism evidence="1 2">
    <name type="scientific">Brachionus plicatilis</name>
    <name type="common">Marine rotifer</name>
    <name type="synonym">Brachionus muelleri</name>
    <dbReference type="NCBI Taxonomy" id="10195"/>
    <lineage>
        <taxon>Eukaryota</taxon>
        <taxon>Metazoa</taxon>
        <taxon>Spiralia</taxon>
        <taxon>Gnathifera</taxon>
        <taxon>Rotifera</taxon>
        <taxon>Eurotatoria</taxon>
        <taxon>Monogononta</taxon>
        <taxon>Pseudotrocha</taxon>
        <taxon>Ploima</taxon>
        <taxon>Brachionidae</taxon>
        <taxon>Brachionus</taxon>
    </lineage>
</organism>
<reference evidence="1 2" key="1">
    <citation type="journal article" date="2018" name="Sci. Rep.">
        <title>Genomic signatures of local adaptation to the degree of environmental predictability in rotifers.</title>
        <authorList>
            <person name="Franch-Gras L."/>
            <person name="Hahn C."/>
            <person name="Garcia-Roger E.M."/>
            <person name="Carmona M.J."/>
            <person name="Serra M."/>
            <person name="Gomez A."/>
        </authorList>
    </citation>
    <scope>NUCLEOTIDE SEQUENCE [LARGE SCALE GENOMIC DNA]</scope>
    <source>
        <strain evidence="1">HYR1</strain>
    </source>
</reference>
<evidence type="ECO:0000313" key="1">
    <source>
        <dbReference type="EMBL" id="RNA13132.1"/>
    </source>
</evidence>
<name>A0A3M7QP62_BRAPC</name>
<accession>A0A3M7QP62</accession>
<dbReference type="EMBL" id="REGN01005499">
    <property type="protein sequence ID" value="RNA13132.1"/>
    <property type="molecule type" value="Genomic_DNA"/>
</dbReference>
<sequence>MFFVGGIMFKFISSSSLSGSELKYYSRFYLFCNNSRKNLFKVRMNLLANCMQVISRYGTQNQDLT</sequence>
<keyword evidence="2" id="KW-1185">Reference proteome</keyword>
<gene>
    <name evidence="1" type="ORF">BpHYR1_044080</name>
</gene>